<protein>
    <recommendedName>
        <fullName evidence="1">Fungal-type protein kinase domain-containing protein</fullName>
    </recommendedName>
</protein>
<dbReference type="AlphaFoldDB" id="R7RYK9"/>
<dbReference type="InterPro" id="IPR040976">
    <property type="entry name" value="Pkinase_fungal"/>
</dbReference>
<dbReference type="Proteomes" id="UP000053927">
    <property type="component" value="Unassembled WGS sequence"/>
</dbReference>
<evidence type="ECO:0000313" key="2">
    <source>
        <dbReference type="EMBL" id="EIM79990.1"/>
    </source>
</evidence>
<dbReference type="PANTHER" id="PTHR38248:SF2">
    <property type="entry name" value="FUNK1 11"/>
    <property type="match status" value="1"/>
</dbReference>
<evidence type="ECO:0000313" key="3">
    <source>
        <dbReference type="Proteomes" id="UP000053927"/>
    </source>
</evidence>
<gene>
    <name evidence="2" type="ORF">STEHIDRAFT_163244</name>
</gene>
<evidence type="ECO:0000259" key="1">
    <source>
        <dbReference type="Pfam" id="PF17667"/>
    </source>
</evidence>
<reference evidence="3" key="1">
    <citation type="journal article" date="2012" name="Science">
        <title>The Paleozoic origin of enzymatic lignin decomposition reconstructed from 31 fungal genomes.</title>
        <authorList>
            <person name="Floudas D."/>
            <person name="Binder M."/>
            <person name="Riley R."/>
            <person name="Barry K."/>
            <person name="Blanchette R.A."/>
            <person name="Henrissat B."/>
            <person name="Martinez A.T."/>
            <person name="Otillar R."/>
            <person name="Spatafora J.W."/>
            <person name="Yadav J.S."/>
            <person name="Aerts A."/>
            <person name="Benoit I."/>
            <person name="Boyd A."/>
            <person name="Carlson A."/>
            <person name="Copeland A."/>
            <person name="Coutinho P.M."/>
            <person name="de Vries R.P."/>
            <person name="Ferreira P."/>
            <person name="Findley K."/>
            <person name="Foster B."/>
            <person name="Gaskell J."/>
            <person name="Glotzer D."/>
            <person name="Gorecki P."/>
            <person name="Heitman J."/>
            <person name="Hesse C."/>
            <person name="Hori C."/>
            <person name="Igarashi K."/>
            <person name="Jurgens J.A."/>
            <person name="Kallen N."/>
            <person name="Kersten P."/>
            <person name="Kohler A."/>
            <person name="Kuees U."/>
            <person name="Kumar T.K.A."/>
            <person name="Kuo A."/>
            <person name="LaButti K."/>
            <person name="Larrondo L.F."/>
            <person name="Lindquist E."/>
            <person name="Ling A."/>
            <person name="Lombard V."/>
            <person name="Lucas S."/>
            <person name="Lundell T."/>
            <person name="Martin R."/>
            <person name="McLaughlin D.J."/>
            <person name="Morgenstern I."/>
            <person name="Morin E."/>
            <person name="Murat C."/>
            <person name="Nagy L.G."/>
            <person name="Nolan M."/>
            <person name="Ohm R.A."/>
            <person name="Patyshakuliyeva A."/>
            <person name="Rokas A."/>
            <person name="Ruiz-Duenas F.J."/>
            <person name="Sabat G."/>
            <person name="Salamov A."/>
            <person name="Samejima M."/>
            <person name="Schmutz J."/>
            <person name="Slot J.C."/>
            <person name="St John F."/>
            <person name="Stenlid J."/>
            <person name="Sun H."/>
            <person name="Sun S."/>
            <person name="Syed K."/>
            <person name="Tsang A."/>
            <person name="Wiebenga A."/>
            <person name="Young D."/>
            <person name="Pisabarro A."/>
            <person name="Eastwood D.C."/>
            <person name="Martin F."/>
            <person name="Cullen D."/>
            <person name="Grigoriev I.V."/>
            <person name="Hibbett D.S."/>
        </authorList>
    </citation>
    <scope>NUCLEOTIDE SEQUENCE [LARGE SCALE GENOMIC DNA]</scope>
    <source>
        <strain evidence="3">FP-91666</strain>
    </source>
</reference>
<feature type="domain" description="Fungal-type protein kinase" evidence="1">
    <location>
        <begin position="116"/>
        <end position="480"/>
    </location>
</feature>
<feature type="domain" description="Fungal-type protein kinase" evidence="1">
    <location>
        <begin position="573"/>
        <end position="623"/>
    </location>
</feature>
<dbReference type="OrthoDB" id="312874at2759"/>
<proteinExistence type="predicted"/>
<dbReference type="Pfam" id="PF17667">
    <property type="entry name" value="Pkinase_fungal"/>
    <property type="match status" value="2"/>
</dbReference>
<dbReference type="KEGG" id="shs:STEHIDRAFT_163244"/>
<dbReference type="PANTHER" id="PTHR38248">
    <property type="entry name" value="FUNK1 6"/>
    <property type="match status" value="1"/>
</dbReference>
<dbReference type="eggNOG" id="ENOG502SJR2">
    <property type="taxonomic scope" value="Eukaryota"/>
</dbReference>
<dbReference type="GeneID" id="18802267"/>
<name>R7RYK9_STEHR</name>
<dbReference type="OMA" id="VLTCTLM"/>
<accession>R7RYK9</accession>
<sequence length="799" mass="91245">MVNLDDVRTIETDSFLDHILNWTNADNDVFNVFNTLNATNLTQWLSLPLATDPNLLEEDMDLLYSAFADTANAIVGDALDEFKRLEAQIWELERQLFSGPEGTETEAENEKSKLQHKELRRKFDLRWLCTHVPVEIKATNGKEEMLSGIVQLSRYMQTMLAKQLDRRFAIGLLLCDSKLTVWLCDRSGLVGTRTAIDIHDEPEKFIQVIISLSRLNPSRLGYDTTMRIYRMDTATYHLSTDSDVNVADYGASPHETTWAIQGPRSDGTEGELDVYLTVKAICTARVSQVMDGPVTIVWFVVNERTMEVRSLVRFVLKQSWREETSETEATFHKSQSEPPSSHICDIVNSVEIRVMDNEQGIMVVADTLNHIRRGVEVHGGPTSYPEHYSDVEFGRRPVTNRVLTCTLMRTYGWPVRFFKDVHELVNTLIDAVKGHRDYWFSLMLHRDVSTGNVLICPMSDIDIEHTSGKLIDLDDSKRSEKCVEYPALTDKITQDEAEAMVVIIKTRYSVSVSTDIAHILKFRYGSHWMAYLAQVFETVPRPIASTETLTMQDLFLETPSNAPPSWDGYLPHTRHRTGTRAFMSGEIIHDRYLGTDIAGRKGPLVHSAIHDLESFFWVLLHLCLTRDGPGGGLRDELSSDDPLTAGTRPLYAAVYCLFDSEDDQVLYDNKQHLFDKLEELRTIILKCIHPYFEPLKDLLARWWTTIRFGYITYDDYAAGSIHDRILAVFEDELGKIQSNPDLHSNLDADEVARMEDKKEKEIWGRKDDLEFIQRRVSQLGESLKRRSLCGQEKVGDGIC</sequence>
<dbReference type="RefSeq" id="XP_007310974.1">
    <property type="nucleotide sequence ID" value="XM_007310912.1"/>
</dbReference>
<keyword evidence="3" id="KW-1185">Reference proteome</keyword>
<organism evidence="2 3">
    <name type="scientific">Stereum hirsutum (strain FP-91666)</name>
    <name type="common">White-rot fungus</name>
    <dbReference type="NCBI Taxonomy" id="721885"/>
    <lineage>
        <taxon>Eukaryota</taxon>
        <taxon>Fungi</taxon>
        <taxon>Dikarya</taxon>
        <taxon>Basidiomycota</taxon>
        <taxon>Agaricomycotina</taxon>
        <taxon>Agaricomycetes</taxon>
        <taxon>Russulales</taxon>
        <taxon>Stereaceae</taxon>
        <taxon>Stereum</taxon>
    </lineage>
</organism>
<dbReference type="EMBL" id="JH687400">
    <property type="protein sequence ID" value="EIM79990.1"/>
    <property type="molecule type" value="Genomic_DNA"/>
</dbReference>